<name>A0ABQ7GHJ5_DUNSA</name>
<feature type="compositionally biased region" description="Basic and acidic residues" evidence="1">
    <location>
        <begin position="1"/>
        <end position="16"/>
    </location>
</feature>
<sequence>MAFLSGKDHATHDHQALDQGTQQGTQDLQRPTSPEVSSSKHPHTLVPHSEPGPIPYSDRHAAEWRNGVDAKITQSTKSVIGMVSRVLPRRAQEAVQKAAARIRTLIGGTAE</sequence>
<dbReference type="EMBL" id="MU069777">
    <property type="protein sequence ID" value="KAF5834072.1"/>
    <property type="molecule type" value="Genomic_DNA"/>
</dbReference>
<evidence type="ECO:0000313" key="2">
    <source>
        <dbReference type="EMBL" id="KAF5834072.1"/>
    </source>
</evidence>
<keyword evidence="3" id="KW-1185">Reference proteome</keyword>
<organism evidence="2 3">
    <name type="scientific">Dunaliella salina</name>
    <name type="common">Green alga</name>
    <name type="synonym">Protococcus salinus</name>
    <dbReference type="NCBI Taxonomy" id="3046"/>
    <lineage>
        <taxon>Eukaryota</taxon>
        <taxon>Viridiplantae</taxon>
        <taxon>Chlorophyta</taxon>
        <taxon>core chlorophytes</taxon>
        <taxon>Chlorophyceae</taxon>
        <taxon>CS clade</taxon>
        <taxon>Chlamydomonadales</taxon>
        <taxon>Dunaliellaceae</taxon>
        <taxon>Dunaliella</taxon>
    </lineage>
</organism>
<accession>A0ABQ7GHJ5</accession>
<feature type="compositionally biased region" description="Polar residues" evidence="1">
    <location>
        <begin position="30"/>
        <end position="39"/>
    </location>
</feature>
<evidence type="ECO:0000256" key="1">
    <source>
        <dbReference type="SAM" id="MobiDB-lite"/>
    </source>
</evidence>
<feature type="region of interest" description="Disordered" evidence="1">
    <location>
        <begin position="1"/>
        <end position="59"/>
    </location>
</feature>
<comment type="caution">
    <text evidence="2">The sequence shown here is derived from an EMBL/GenBank/DDBJ whole genome shotgun (WGS) entry which is preliminary data.</text>
</comment>
<gene>
    <name evidence="2" type="ORF">DUNSADRAFT_9422</name>
</gene>
<evidence type="ECO:0008006" key="4">
    <source>
        <dbReference type="Google" id="ProtNLM"/>
    </source>
</evidence>
<proteinExistence type="predicted"/>
<evidence type="ECO:0000313" key="3">
    <source>
        <dbReference type="Proteomes" id="UP000815325"/>
    </source>
</evidence>
<feature type="compositionally biased region" description="Low complexity" evidence="1">
    <location>
        <begin position="17"/>
        <end position="29"/>
    </location>
</feature>
<dbReference type="Proteomes" id="UP000815325">
    <property type="component" value="Unassembled WGS sequence"/>
</dbReference>
<protein>
    <recommendedName>
        <fullName evidence="4">Encoded protein</fullName>
    </recommendedName>
</protein>
<reference evidence="2" key="1">
    <citation type="submission" date="2017-08" db="EMBL/GenBank/DDBJ databases">
        <authorList>
            <person name="Polle J.E."/>
            <person name="Barry K."/>
            <person name="Cushman J."/>
            <person name="Schmutz J."/>
            <person name="Tran D."/>
            <person name="Hathwaick L.T."/>
            <person name="Yim W.C."/>
            <person name="Jenkins J."/>
            <person name="Mckie-Krisberg Z.M."/>
            <person name="Prochnik S."/>
            <person name="Lindquist E."/>
            <person name="Dockter R.B."/>
            <person name="Adam C."/>
            <person name="Molina H."/>
            <person name="Bunkerborg J."/>
            <person name="Jin E."/>
            <person name="Buchheim M."/>
            <person name="Magnuson J."/>
        </authorList>
    </citation>
    <scope>NUCLEOTIDE SEQUENCE</scope>
    <source>
        <strain evidence="2">CCAP 19/18</strain>
    </source>
</reference>